<dbReference type="RefSeq" id="WP_183723628.1">
    <property type="nucleotide sequence ID" value="NZ_JACHBW010000004.1"/>
</dbReference>
<organism evidence="12 13">
    <name type="scientific">Paraburkholderia bannensis</name>
    <dbReference type="NCBI Taxonomy" id="765414"/>
    <lineage>
        <taxon>Bacteria</taxon>
        <taxon>Pseudomonadati</taxon>
        <taxon>Pseudomonadota</taxon>
        <taxon>Betaproteobacteria</taxon>
        <taxon>Burkholderiales</taxon>
        <taxon>Burkholderiaceae</taxon>
        <taxon>Paraburkholderia</taxon>
    </lineage>
</organism>
<dbReference type="PANTHER" id="PTHR32438">
    <property type="entry name" value="4-ALPHA-GLUCANOTRANSFERASE DPE1, CHLOROPLASTIC/AMYLOPLASTIC"/>
    <property type="match status" value="1"/>
</dbReference>
<keyword evidence="5 10" id="KW-0328">Glycosyltransferase</keyword>
<reference evidence="12 13" key="1">
    <citation type="submission" date="2020-08" db="EMBL/GenBank/DDBJ databases">
        <title>Above-ground endophytic microbial communities from plants in different locations in the United States.</title>
        <authorList>
            <person name="Frank C."/>
        </authorList>
    </citation>
    <scope>NUCLEOTIDE SEQUENCE [LARGE SCALE GENOMIC DNA]</scope>
    <source>
        <strain evidence="12 13">WP4_2_2</strain>
    </source>
</reference>
<evidence type="ECO:0000256" key="10">
    <source>
        <dbReference type="RuleBase" id="RU361207"/>
    </source>
</evidence>
<evidence type="ECO:0000256" key="6">
    <source>
        <dbReference type="ARBA" id="ARBA00022679"/>
    </source>
</evidence>
<evidence type="ECO:0000256" key="5">
    <source>
        <dbReference type="ARBA" id="ARBA00022676"/>
    </source>
</evidence>
<dbReference type="Pfam" id="PF02446">
    <property type="entry name" value="Glyco_hydro_77"/>
    <property type="match status" value="1"/>
</dbReference>
<evidence type="ECO:0000256" key="3">
    <source>
        <dbReference type="ARBA" id="ARBA00012560"/>
    </source>
</evidence>
<proteinExistence type="inferred from homology"/>
<dbReference type="InterPro" id="IPR003385">
    <property type="entry name" value="Glyco_hydro_77"/>
</dbReference>
<dbReference type="EMBL" id="JACHBW010000004">
    <property type="protein sequence ID" value="MBB6101970.1"/>
    <property type="molecule type" value="Genomic_DNA"/>
</dbReference>
<evidence type="ECO:0000256" key="11">
    <source>
        <dbReference type="SAM" id="MobiDB-lite"/>
    </source>
</evidence>
<evidence type="ECO:0000256" key="1">
    <source>
        <dbReference type="ARBA" id="ARBA00000439"/>
    </source>
</evidence>
<comment type="caution">
    <text evidence="12">The sequence shown here is derived from an EMBL/GenBank/DDBJ whole genome shotgun (WGS) entry which is preliminary data.</text>
</comment>
<dbReference type="InterPro" id="IPR017853">
    <property type="entry name" value="GH"/>
</dbReference>
<keyword evidence="13" id="KW-1185">Reference proteome</keyword>
<dbReference type="SUPFAM" id="SSF51445">
    <property type="entry name" value="(Trans)glycosidases"/>
    <property type="match status" value="1"/>
</dbReference>
<gene>
    <name evidence="12" type="ORF">F4827_001818</name>
</gene>
<name>A0A7W9WQC8_9BURK</name>
<sequence>MKSTPGVTGSAAGAQSAKRSEALADLAQRAGFEVEWSDAHGVTQRVPDSTLEALLECMGLPCANATQMRHSVSVLNAEQSSRRLPPLITAEYESAIELPASVVRTGSHYRVDLENGKHIEGRFTSPKGAPALLAPLSEPGYHTLSVNDHRLTIAVAPPRCHNVADAWRARHGSQDARVPPLWGVAAQLYGLRRNGDGGIGDYTALATLAAHSAKHGAQALAVSPTHAMFCADPGHFSPYSPSSRLWLNVTHIDLAAVFGEQAAHEAIAAAQAGEAWRELEALPLIDWQRAVPLKLKVLRVLFDRFEATDRASASPRAAAFDAFCARGGEALEDHARFEALQEAMLRDPSGLRHWRDWPEALRDPRNPAVDTFATEHRREVDFYRFLQWLAAEGLSQAQRSARDAGMAVGLVADLAVGCDGAGSHAWSLPNDMLQRVSVGAPPDIFNQAGQSWGLTTFSPRAMHNNGFRAFIDMLRAAFAHAGGVRIDHILGLRRLWLVPEGESAKHGAYLRYPFDDLVRLIALESWRHNAIVIGEDLGTVPPGLRERLAAHGLYGIRVLWFEREGEGFLPPARYDPHGVATTTTHDLPTVAGWWQGADIDWRHRIGQTLPRADGRDPVALEHAQRETDRAALWQALQQTGFAPRDAAVPAPGEPPVSGALGYVAASASPLVTCPLEDLLGLADQPNLPGSIDEHPNWRQRLPLPVDQLFADPGFAARVETIVRAREAAGTAVAGDSHSSHSASAPSAAPPVPPTP</sequence>
<evidence type="ECO:0000313" key="12">
    <source>
        <dbReference type="EMBL" id="MBB6101970.1"/>
    </source>
</evidence>
<evidence type="ECO:0000256" key="7">
    <source>
        <dbReference type="ARBA" id="ARBA00023277"/>
    </source>
</evidence>
<feature type="compositionally biased region" description="Low complexity" evidence="11">
    <location>
        <begin position="731"/>
        <end position="746"/>
    </location>
</feature>
<evidence type="ECO:0000313" key="13">
    <source>
        <dbReference type="Proteomes" id="UP000571554"/>
    </source>
</evidence>
<evidence type="ECO:0000256" key="9">
    <source>
        <dbReference type="ARBA" id="ARBA00031501"/>
    </source>
</evidence>
<dbReference type="GO" id="GO:0004134">
    <property type="term" value="F:4-alpha-glucanotransferase activity"/>
    <property type="evidence" value="ECO:0007669"/>
    <property type="project" value="UniProtKB-EC"/>
</dbReference>
<evidence type="ECO:0000256" key="2">
    <source>
        <dbReference type="ARBA" id="ARBA00005684"/>
    </source>
</evidence>
<dbReference type="GO" id="GO:0005975">
    <property type="term" value="P:carbohydrate metabolic process"/>
    <property type="evidence" value="ECO:0007669"/>
    <property type="project" value="InterPro"/>
</dbReference>
<dbReference type="AlphaFoldDB" id="A0A7W9WQC8"/>
<dbReference type="NCBIfam" id="TIGR00217">
    <property type="entry name" value="malQ"/>
    <property type="match status" value="1"/>
</dbReference>
<dbReference type="PANTHER" id="PTHR32438:SF5">
    <property type="entry name" value="4-ALPHA-GLUCANOTRANSFERASE DPE1, CHLOROPLASTIC_AMYLOPLASTIC"/>
    <property type="match status" value="1"/>
</dbReference>
<evidence type="ECO:0000256" key="4">
    <source>
        <dbReference type="ARBA" id="ARBA00020295"/>
    </source>
</evidence>
<comment type="catalytic activity">
    <reaction evidence="1 10">
        <text>Transfers a segment of a (1-&gt;4)-alpha-D-glucan to a new position in an acceptor, which may be glucose or a (1-&gt;4)-alpha-D-glucan.</text>
        <dbReference type="EC" id="2.4.1.25"/>
    </reaction>
</comment>
<keyword evidence="7 10" id="KW-0119">Carbohydrate metabolism</keyword>
<dbReference type="Gene3D" id="3.20.20.80">
    <property type="entry name" value="Glycosidases"/>
    <property type="match status" value="1"/>
</dbReference>
<dbReference type="EC" id="2.4.1.25" evidence="3 10"/>
<keyword evidence="6 10" id="KW-0808">Transferase</keyword>
<feature type="region of interest" description="Disordered" evidence="11">
    <location>
        <begin position="728"/>
        <end position="755"/>
    </location>
</feature>
<dbReference type="Proteomes" id="UP000571554">
    <property type="component" value="Unassembled WGS sequence"/>
</dbReference>
<comment type="similarity">
    <text evidence="2 10">Belongs to the disproportionating enzyme family.</text>
</comment>
<evidence type="ECO:0000256" key="8">
    <source>
        <dbReference type="ARBA" id="ARBA00031423"/>
    </source>
</evidence>
<protein>
    <recommendedName>
        <fullName evidence="4 10">4-alpha-glucanotransferase</fullName>
        <ecNumber evidence="3 10">2.4.1.25</ecNumber>
    </recommendedName>
    <alternativeName>
        <fullName evidence="8 10">Amylomaltase</fullName>
    </alternativeName>
    <alternativeName>
        <fullName evidence="9 10">Disproportionating enzyme</fullName>
    </alternativeName>
</protein>
<accession>A0A7W9WQC8</accession>